<evidence type="ECO:0000313" key="1">
    <source>
        <dbReference type="EMBL" id="CAH2001716.1"/>
    </source>
</evidence>
<gene>
    <name evidence="1" type="ORF">ACAOBT_LOCUS26386</name>
</gene>
<keyword evidence="2" id="KW-1185">Reference proteome</keyword>
<sequence length="57" mass="6205">MHTIEDCDFGVPQGSCLGPLLLIIFINDIVSDIDCYHLIYEDGLRICCGVVSCLTTG</sequence>
<evidence type="ECO:0008006" key="3">
    <source>
        <dbReference type="Google" id="ProtNLM"/>
    </source>
</evidence>
<dbReference type="AlphaFoldDB" id="A0A9P0PX37"/>
<dbReference type="EMBL" id="CAKOFQ010007466">
    <property type="protein sequence ID" value="CAH2001716.1"/>
    <property type="molecule type" value="Genomic_DNA"/>
</dbReference>
<name>A0A9P0PX37_ACAOB</name>
<dbReference type="Proteomes" id="UP001152888">
    <property type="component" value="Unassembled WGS sequence"/>
</dbReference>
<proteinExistence type="predicted"/>
<protein>
    <recommendedName>
        <fullName evidence="3">Reverse transcriptase domain-containing protein</fullName>
    </recommendedName>
</protein>
<evidence type="ECO:0000313" key="2">
    <source>
        <dbReference type="Proteomes" id="UP001152888"/>
    </source>
</evidence>
<organism evidence="1 2">
    <name type="scientific">Acanthoscelides obtectus</name>
    <name type="common">Bean weevil</name>
    <name type="synonym">Bruchus obtectus</name>
    <dbReference type="NCBI Taxonomy" id="200917"/>
    <lineage>
        <taxon>Eukaryota</taxon>
        <taxon>Metazoa</taxon>
        <taxon>Ecdysozoa</taxon>
        <taxon>Arthropoda</taxon>
        <taxon>Hexapoda</taxon>
        <taxon>Insecta</taxon>
        <taxon>Pterygota</taxon>
        <taxon>Neoptera</taxon>
        <taxon>Endopterygota</taxon>
        <taxon>Coleoptera</taxon>
        <taxon>Polyphaga</taxon>
        <taxon>Cucujiformia</taxon>
        <taxon>Chrysomeloidea</taxon>
        <taxon>Chrysomelidae</taxon>
        <taxon>Bruchinae</taxon>
        <taxon>Bruchini</taxon>
        <taxon>Acanthoscelides</taxon>
    </lineage>
</organism>
<reference evidence="1" key="1">
    <citation type="submission" date="2022-03" db="EMBL/GenBank/DDBJ databases">
        <authorList>
            <person name="Sayadi A."/>
        </authorList>
    </citation>
    <scope>NUCLEOTIDE SEQUENCE</scope>
</reference>
<accession>A0A9P0PX37</accession>
<comment type="caution">
    <text evidence="1">The sequence shown here is derived from an EMBL/GenBank/DDBJ whole genome shotgun (WGS) entry which is preliminary data.</text>
</comment>
<dbReference type="OrthoDB" id="6780289at2759"/>